<dbReference type="PANTHER" id="PTHR28031">
    <property type="entry name" value="PROLINE-RICH PROTEIN HUA1"/>
    <property type="match status" value="1"/>
</dbReference>
<proteinExistence type="predicted"/>
<dbReference type="InterPro" id="IPR038910">
    <property type="entry name" value="Hua1-like"/>
</dbReference>
<keyword evidence="3" id="KW-1185">Reference proteome</keyword>
<feature type="compositionally biased region" description="Polar residues" evidence="1">
    <location>
        <begin position="190"/>
        <end position="262"/>
    </location>
</feature>
<dbReference type="GO" id="GO:0005737">
    <property type="term" value="C:cytoplasm"/>
    <property type="evidence" value="ECO:0007669"/>
    <property type="project" value="TreeGrafter"/>
</dbReference>
<sequence length="500" mass="53022">MYLSKTDSFKVAPMQPESTVVGHCLPSSCSAELIREGFGPSGRWSDGPLIMLSPVPSTFAAMSSHNPFRDPARLQPSSSSSSSPTSPSSKSPPSNSNPEPSSPSAASPSSSGASAANLNSSSASLPSRASEELRPDPTGLTDELPPAYTPGPNVYQGESTVEIGPARPFQQPPRPRPPPQPQPRPVLLQPTPTGWSTSQNHYTGRPQSLLQQLTGQIVSQITGASNNSSYSRHQSPGWSGYPGQQSQNTGLSVPSLPVRSTSAGGRFAPPPGPPPNNDAPPLPPRREPVSAGGYEPPPGPPPSSGPSSPHSGPPSANSQNRNDGRPTTTPVPGHPLLNNNRFLVYPTGYQCDKCRNTGYKQNDPSHPCRKCWARYSKPFTGALMYTDFSPESRASGNFQRPLPSYNSPQSSSGSRPPPPNSVYQPSYITAHRGFRPPPPRPLITPLNGFNQAPRGSVVYPTGDPRIGGRLCWRCEGSGLISFLFLEDNCPVCGGIGRTFN</sequence>
<feature type="compositionally biased region" description="Low complexity" evidence="1">
    <location>
        <begin position="401"/>
        <end position="414"/>
    </location>
</feature>
<feature type="compositionally biased region" description="Low complexity" evidence="1">
    <location>
        <begin position="305"/>
        <end position="315"/>
    </location>
</feature>
<comment type="caution">
    <text evidence="2">The sequence shown here is derived from an EMBL/GenBank/DDBJ whole genome shotgun (WGS) entry which is preliminary data.</text>
</comment>
<dbReference type="Proteomes" id="UP001175227">
    <property type="component" value="Unassembled WGS sequence"/>
</dbReference>
<feature type="compositionally biased region" description="Pro residues" evidence="1">
    <location>
        <begin position="268"/>
        <end position="283"/>
    </location>
</feature>
<organism evidence="2 3">
    <name type="scientific">Armillaria novae-zelandiae</name>
    <dbReference type="NCBI Taxonomy" id="153914"/>
    <lineage>
        <taxon>Eukaryota</taxon>
        <taxon>Fungi</taxon>
        <taxon>Dikarya</taxon>
        <taxon>Basidiomycota</taxon>
        <taxon>Agaricomycotina</taxon>
        <taxon>Agaricomycetes</taxon>
        <taxon>Agaricomycetidae</taxon>
        <taxon>Agaricales</taxon>
        <taxon>Marasmiineae</taxon>
        <taxon>Physalacriaceae</taxon>
        <taxon>Armillaria</taxon>
    </lineage>
</organism>
<dbReference type="PANTHER" id="PTHR28031:SF1">
    <property type="entry name" value="PROLINE-RICH PROTEIN HUA1"/>
    <property type="match status" value="1"/>
</dbReference>
<name>A0AA39TBK2_9AGAR</name>
<feature type="compositionally biased region" description="Pro residues" evidence="1">
    <location>
        <begin position="170"/>
        <end position="184"/>
    </location>
</feature>
<feature type="region of interest" description="Disordered" evidence="1">
    <location>
        <begin position="392"/>
        <end position="430"/>
    </location>
</feature>
<protein>
    <submittedName>
        <fullName evidence="2">Uncharacterized protein</fullName>
    </submittedName>
</protein>
<feature type="compositionally biased region" description="Low complexity" evidence="1">
    <location>
        <begin position="76"/>
        <end position="128"/>
    </location>
</feature>
<reference evidence="2" key="1">
    <citation type="submission" date="2023-06" db="EMBL/GenBank/DDBJ databases">
        <authorList>
            <consortium name="Lawrence Berkeley National Laboratory"/>
            <person name="Ahrendt S."/>
            <person name="Sahu N."/>
            <person name="Indic B."/>
            <person name="Wong-Bajracharya J."/>
            <person name="Merenyi Z."/>
            <person name="Ke H.-M."/>
            <person name="Monk M."/>
            <person name="Kocsube S."/>
            <person name="Drula E."/>
            <person name="Lipzen A."/>
            <person name="Balint B."/>
            <person name="Henrissat B."/>
            <person name="Andreopoulos B."/>
            <person name="Martin F.M."/>
            <person name="Harder C.B."/>
            <person name="Rigling D."/>
            <person name="Ford K.L."/>
            <person name="Foster G.D."/>
            <person name="Pangilinan J."/>
            <person name="Papanicolaou A."/>
            <person name="Barry K."/>
            <person name="LaButti K."/>
            <person name="Viragh M."/>
            <person name="Koriabine M."/>
            <person name="Yan M."/>
            <person name="Riley R."/>
            <person name="Champramary S."/>
            <person name="Plett K.L."/>
            <person name="Tsai I.J."/>
            <person name="Slot J."/>
            <person name="Sipos G."/>
            <person name="Plett J."/>
            <person name="Nagy L.G."/>
            <person name="Grigoriev I.V."/>
        </authorList>
    </citation>
    <scope>NUCLEOTIDE SEQUENCE</scope>
    <source>
        <strain evidence="2">ICMP 16352</strain>
    </source>
</reference>
<feature type="compositionally biased region" description="Polar residues" evidence="1">
    <location>
        <begin position="316"/>
        <end position="330"/>
    </location>
</feature>
<evidence type="ECO:0000313" key="2">
    <source>
        <dbReference type="EMBL" id="KAK0478166.1"/>
    </source>
</evidence>
<gene>
    <name evidence="2" type="ORF">IW261DRAFT_1482219</name>
</gene>
<feature type="region of interest" description="Disordered" evidence="1">
    <location>
        <begin position="59"/>
        <end position="339"/>
    </location>
</feature>
<feature type="compositionally biased region" description="Pro residues" evidence="1">
    <location>
        <begin position="295"/>
        <end position="304"/>
    </location>
</feature>
<evidence type="ECO:0000313" key="3">
    <source>
        <dbReference type="Proteomes" id="UP001175227"/>
    </source>
</evidence>
<accession>A0AA39TBK2</accession>
<dbReference type="EMBL" id="JAUEPR010000014">
    <property type="protein sequence ID" value="KAK0478166.1"/>
    <property type="molecule type" value="Genomic_DNA"/>
</dbReference>
<dbReference type="AlphaFoldDB" id="A0AA39TBK2"/>
<evidence type="ECO:0000256" key="1">
    <source>
        <dbReference type="SAM" id="MobiDB-lite"/>
    </source>
</evidence>